<protein>
    <submittedName>
        <fullName evidence="2">Uncharacterized protein</fullName>
    </submittedName>
</protein>
<reference evidence="3" key="1">
    <citation type="journal article" date="2019" name="Int. J. Syst. Evol. Microbiol.">
        <title>The Global Catalogue of Microorganisms (GCM) 10K type strain sequencing project: providing services to taxonomists for standard genome sequencing and annotation.</title>
        <authorList>
            <consortium name="The Broad Institute Genomics Platform"/>
            <consortium name="The Broad Institute Genome Sequencing Center for Infectious Disease"/>
            <person name="Wu L."/>
            <person name="Ma J."/>
        </authorList>
    </citation>
    <scope>NUCLEOTIDE SEQUENCE [LARGE SCALE GENOMIC DNA]</scope>
    <source>
        <strain evidence="3">CCUG 54939</strain>
    </source>
</reference>
<dbReference type="EMBL" id="JBHSAF010000014">
    <property type="protein sequence ID" value="MFC3914491.1"/>
    <property type="molecule type" value="Genomic_DNA"/>
</dbReference>
<sequence>MKPNGKKMPGGQTTSKQQVDAATGPALLRQLFAQQPERCIALLQHWLTRPKTKPPQR</sequence>
<evidence type="ECO:0000313" key="2">
    <source>
        <dbReference type="EMBL" id="MFC3914491.1"/>
    </source>
</evidence>
<organism evidence="2 3">
    <name type="scientific">Pseudaeromonas sharmana</name>
    <dbReference type="NCBI Taxonomy" id="328412"/>
    <lineage>
        <taxon>Bacteria</taxon>
        <taxon>Pseudomonadati</taxon>
        <taxon>Pseudomonadota</taxon>
        <taxon>Gammaproteobacteria</taxon>
        <taxon>Aeromonadales</taxon>
        <taxon>Aeromonadaceae</taxon>
        <taxon>Pseudaeromonas</taxon>
    </lineage>
</organism>
<evidence type="ECO:0000313" key="3">
    <source>
        <dbReference type="Proteomes" id="UP001595692"/>
    </source>
</evidence>
<dbReference type="Proteomes" id="UP001595692">
    <property type="component" value="Unassembled WGS sequence"/>
</dbReference>
<comment type="caution">
    <text evidence="2">The sequence shown here is derived from an EMBL/GenBank/DDBJ whole genome shotgun (WGS) entry which is preliminary data.</text>
</comment>
<gene>
    <name evidence="2" type="ORF">ACFOSS_13575</name>
</gene>
<feature type="region of interest" description="Disordered" evidence="1">
    <location>
        <begin position="1"/>
        <end position="22"/>
    </location>
</feature>
<dbReference type="RefSeq" id="WP_377153417.1">
    <property type="nucleotide sequence ID" value="NZ_JBHSAF010000014.1"/>
</dbReference>
<feature type="compositionally biased region" description="Polar residues" evidence="1">
    <location>
        <begin position="11"/>
        <end position="20"/>
    </location>
</feature>
<name>A0ABV8CQK7_9GAMM</name>
<accession>A0ABV8CQK7</accession>
<evidence type="ECO:0000256" key="1">
    <source>
        <dbReference type="SAM" id="MobiDB-lite"/>
    </source>
</evidence>
<proteinExistence type="predicted"/>
<keyword evidence="3" id="KW-1185">Reference proteome</keyword>